<keyword evidence="4 7" id="KW-0812">Transmembrane</keyword>
<dbReference type="Proteomes" id="UP000199150">
    <property type="component" value="Unassembled WGS sequence"/>
</dbReference>
<keyword evidence="3 9" id="KW-0808">Transferase</keyword>
<feature type="transmembrane region" description="Helical" evidence="7">
    <location>
        <begin position="375"/>
        <end position="406"/>
    </location>
</feature>
<dbReference type="PANTHER" id="PTHR43867:SF2">
    <property type="entry name" value="CELLULOSE SYNTHASE CATALYTIC SUBUNIT A [UDP-FORMING]"/>
    <property type="match status" value="1"/>
</dbReference>
<dbReference type="GO" id="GO:0016020">
    <property type="term" value="C:membrane"/>
    <property type="evidence" value="ECO:0007669"/>
    <property type="project" value="UniProtKB-SubCell"/>
</dbReference>
<dbReference type="EMBL" id="FMTS01000001">
    <property type="protein sequence ID" value="SCW30181.1"/>
    <property type="molecule type" value="Genomic_DNA"/>
</dbReference>
<keyword evidence="6 7" id="KW-0472">Membrane</keyword>
<feature type="transmembrane region" description="Helical" evidence="7">
    <location>
        <begin position="426"/>
        <end position="444"/>
    </location>
</feature>
<evidence type="ECO:0000256" key="5">
    <source>
        <dbReference type="ARBA" id="ARBA00022989"/>
    </source>
</evidence>
<reference evidence="10" key="1">
    <citation type="submission" date="2016-10" db="EMBL/GenBank/DDBJ databases">
        <authorList>
            <person name="Varghese N."/>
            <person name="Submissions S."/>
        </authorList>
    </citation>
    <scope>NUCLEOTIDE SEQUENCE [LARGE SCALE GENOMIC DNA]</scope>
    <source>
        <strain evidence="10">CGMCC 1.3431</strain>
    </source>
</reference>
<feature type="transmembrane region" description="Helical" evidence="7">
    <location>
        <begin position="62"/>
        <end position="80"/>
    </location>
</feature>
<proteinExistence type="predicted"/>
<evidence type="ECO:0000256" key="1">
    <source>
        <dbReference type="ARBA" id="ARBA00004141"/>
    </source>
</evidence>
<feature type="transmembrane region" description="Helical" evidence="7">
    <location>
        <begin position="456"/>
        <end position="478"/>
    </location>
</feature>
<keyword evidence="2" id="KW-0328">Glycosyltransferase</keyword>
<evidence type="ECO:0000256" key="2">
    <source>
        <dbReference type="ARBA" id="ARBA00022676"/>
    </source>
</evidence>
<dbReference type="STRING" id="260084.SAMN02927928_0268"/>
<dbReference type="AlphaFoldDB" id="A0A1G4PD42"/>
<gene>
    <name evidence="9" type="ORF">SAMN02927928_0268</name>
</gene>
<name>A0A1G4PD42_9CAUL</name>
<keyword evidence="5 7" id="KW-1133">Transmembrane helix</keyword>
<dbReference type="InterPro" id="IPR050321">
    <property type="entry name" value="Glycosyltr_2/OpgH_subfam"/>
</dbReference>
<keyword evidence="10" id="KW-1185">Reference proteome</keyword>
<evidence type="ECO:0000256" key="3">
    <source>
        <dbReference type="ARBA" id="ARBA00022679"/>
    </source>
</evidence>
<feature type="domain" description="Glycosyltransferase 2-like" evidence="8">
    <location>
        <begin position="214"/>
        <end position="403"/>
    </location>
</feature>
<accession>A0A1G4PD42</accession>
<evidence type="ECO:0000313" key="9">
    <source>
        <dbReference type="EMBL" id="SCW30181.1"/>
    </source>
</evidence>
<dbReference type="InterPro" id="IPR029044">
    <property type="entry name" value="Nucleotide-diphossugar_trans"/>
</dbReference>
<dbReference type="Pfam" id="PF13632">
    <property type="entry name" value="Glyco_trans_2_3"/>
    <property type="match status" value="1"/>
</dbReference>
<evidence type="ECO:0000259" key="8">
    <source>
        <dbReference type="Pfam" id="PF13632"/>
    </source>
</evidence>
<feature type="transmembrane region" description="Helical" evidence="7">
    <location>
        <begin position="86"/>
        <end position="105"/>
    </location>
</feature>
<comment type="subcellular location">
    <subcellularLocation>
        <location evidence="1">Membrane</location>
        <topology evidence="1">Multi-pass membrane protein</topology>
    </subcellularLocation>
</comment>
<dbReference type="InterPro" id="IPR001173">
    <property type="entry name" value="Glyco_trans_2-like"/>
</dbReference>
<dbReference type="GO" id="GO:0016757">
    <property type="term" value="F:glycosyltransferase activity"/>
    <property type="evidence" value="ECO:0007669"/>
    <property type="project" value="UniProtKB-KW"/>
</dbReference>
<organism evidence="9 10">
    <name type="scientific">Asticcacaulis taihuensis</name>
    <dbReference type="NCBI Taxonomy" id="260084"/>
    <lineage>
        <taxon>Bacteria</taxon>
        <taxon>Pseudomonadati</taxon>
        <taxon>Pseudomonadota</taxon>
        <taxon>Alphaproteobacteria</taxon>
        <taxon>Caulobacterales</taxon>
        <taxon>Caulobacteraceae</taxon>
        <taxon>Asticcacaulis</taxon>
    </lineage>
</organism>
<evidence type="ECO:0000256" key="7">
    <source>
        <dbReference type="SAM" id="Phobius"/>
    </source>
</evidence>
<dbReference type="Gene3D" id="3.90.550.10">
    <property type="entry name" value="Spore Coat Polysaccharide Biosynthesis Protein SpsA, Chain A"/>
    <property type="match status" value="1"/>
</dbReference>
<evidence type="ECO:0000313" key="10">
    <source>
        <dbReference type="Proteomes" id="UP000199150"/>
    </source>
</evidence>
<dbReference type="SUPFAM" id="SSF53448">
    <property type="entry name" value="Nucleotide-diphospho-sugar transferases"/>
    <property type="match status" value="1"/>
</dbReference>
<dbReference type="PANTHER" id="PTHR43867">
    <property type="entry name" value="CELLULOSE SYNTHASE CATALYTIC SUBUNIT A [UDP-FORMING]"/>
    <property type="match status" value="1"/>
</dbReference>
<sequence>MRTFTDKWLSADSDAATSHFRFSQAALKQVFSRSSSPWRGPAAISPLKASFSARSGLSWQQLSLFIIIGLMFCGLCLWSPSGLLRGLYWTGWACFMGNALLRLIACLNFPAANVPADPLTEAVNENLPSYSVIVALYKEAGIIPQLLGAMQALDYPRDRMEILFALEADDEDTLTAFRAHNLPDYMRIIAVPPGFPRTKPRALNHALEQAGGDLIVIYDAEDQPQPDQLREAARTFARGDPALACLQAPLRPVGGHGYIPRQFAAEYAVQFDVLLPALNGLRLPFPLGGTSNHFKADVLRTVGGWDAFNVTEDADLGLRLAQLGYKTSLIAPPTIETPPAFTQAWIPQRTRWIKGYMQTLLVHTRLNTPLKPRAWLGLFLGVGLSVAAAICYAPFSLMVIMALLLTELQRISDPAHPLHILSPFDLSLFLLGTLSGMITIAIAARRAGQSVTWADICGAPVYWCLQSIAAGFALWQLATRPFHWDKTDHTPATFAVQPLYEDGPCAYGLEHDHHRYPDHLAHQSLG</sequence>
<evidence type="ECO:0000256" key="4">
    <source>
        <dbReference type="ARBA" id="ARBA00022692"/>
    </source>
</evidence>
<protein>
    <submittedName>
        <fullName evidence="9">Glycosyltransferase, catalytic subunit of cellulose synthase and poly-beta-1,6-N-acetylglucosamine synthase</fullName>
    </submittedName>
</protein>
<evidence type="ECO:0000256" key="6">
    <source>
        <dbReference type="ARBA" id="ARBA00023136"/>
    </source>
</evidence>